<name>A0A1G7MER3_9BRAD</name>
<protein>
    <submittedName>
        <fullName evidence="1">Uncharacterized protein</fullName>
    </submittedName>
</protein>
<dbReference type="Proteomes" id="UP000199245">
    <property type="component" value="Unassembled WGS sequence"/>
</dbReference>
<organism evidence="1 2">
    <name type="scientific">Bradyrhizobium brasilense</name>
    <dbReference type="NCBI Taxonomy" id="1419277"/>
    <lineage>
        <taxon>Bacteria</taxon>
        <taxon>Pseudomonadati</taxon>
        <taxon>Pseudomonadota</taxon>
        <taxon>Alphaproteobacteria</taxon>
        <taxon>Hyphomicrobiales</taxon>
        <taxon>Nitrobacteraceae</taxon>
        <taxon>Bradyrhizobium</taxon>
    </lineage>
</organism>
<reference evidence="1 2" key="1">
    <citation type="submission" date="2016-10" db="EMBL/GenBank/DDBJ databases">
        <authorList>
            <person name="de Groot N.N."/>
        </authorList>
    </citation>
    <scope>NUCLEOTIDE SEQUENCE [LARGE SCALE GENOMIC DNA]</scope>
    <source>
        <strain evidence="1 2">R5</strain>
    </source>
</reference>
<evidence type="ECO:0000313" key="1">
    <source>
        <dbReference type="EMBL" id="SDF60156.1"/>
    </source>
</evidence>
<gene>
    <name evidence="1" type="ORF">SAMN05216337_10633</name>
</gene>
<proteinExistence type="predicted"/>
<accession>A0A1G7MER3</accession>
<sequence>MVGAQQLYHGGVRARRHDWLRRERAFWLLCRCSSLGRSAAVCSCEETTTQPAASTASPQPECYRPVQGRAVPSAGSSDIMTSGGCTKSRKAASAGTSLAAPSASRHHRELRCLASGQAELEPRAEHCAGGDAMAAVSLCHADAGLLRLLHHRLLVAEPTPVRPPSTASGVRRICVARNEQRCLIEPGPRMKQQSPVHLVTGVFETIVPASDDGSWRRPRCGPSFKVGR</sequence>
<evidence type="ECO:0000313" key="2">
    <source>
        <dbReference type="Proteomes" id="UP000199245"/>
    </source>
</evidence>
<dbReference type="AlphaFoldDB" id="A0A1G7MER3"/>
<dbReference type="EMBL" id="FMZW01000063">
    <property type="protein sequence ID" value="SDF60156.1"/>
    <property type="molecule type" value="Genomic_DNA"/>
</dbReference>